<dbReference type="InterPro" id="IPR005479">
    <property type="entry name" value="CPAse_ATP-bd"/>
</dbReference>
<organism evidence="11 12">
    <name type="scientific">Nisaea acidiphila</name>
    <dbReference type="NCBI Taxonomy" id="1862145"/>
    <lineage>
        <taxon>Bacteria</taxon>
        <taxon>Pseudomonadati</taxon>
        <taxon>Pseudomonadota</taxon>
        <taxon>Alphaproteobacteria</taxon>
        <taxon>Rhodospirillales</taxon>
        <taxon>Thalassobaculaceae</taxon>
        <taxon>Nisaea</taxon>
    </lineage>
</organism>
<dbReference type="PROSITE" id="PS50975">
    <property type="entry name" value="ATP_GRASP"/>
    <property type="match status" value="1"/>
</dbReference>
<dbReference type="Pfam" id="PF21139">
    <property type="entry name" value="BT_MCC_alpha"/>
    <property type="match status" value="1"/>
</dbReference>
<dbReference type="Pfam" id="PF00364">
    <property type="entry name" value="Biotin_lipoyl"/>
    <property type="match status" value="1"/>
</dbReference>
<dbReference type="Gene3D" id="3.30.470.20">
    <property type="entry name" value="ATP-grasp fold, B domain"/>
    <property type="match status" value="1"/>
</dbReference>
<dbReference type="SUPFAM" id="SSF56059">
    <property type="entry name" value="Glutathione synthetase ATP-binding domain-like"/>
    <property type="match status" value="1"/>
</dbReference>
<keyword evidence="3 7" id="KW-0547">Nucleotide-binding</keyword>
<dbReference type="RefSeq" id="WP_257770151.1">
    <property type="nucleotide sequence ID" value="NZ_CP102480.1"/>
</dbReference>
<evidence type="ECO:0000256" key="5">
    <source>
        <dbReference type="ARBA" id="ARBA00022946"/>
    </source>
</evidence>
<dbReference type="FunFam" id="2.40.50.100:FF:000003">
    <property type="entry name" value="Acetyl-CoA carboxylase biotin carboxyl carrier protein"/>
    <property type="match status" value="1"/>
</dbReference>
<dbReference type="InterPro" id="IPR011054">
    <property type="entry name" value="Rudment_hybrid_motif"/>
</dbReference>
<dbReference type="InterPro" id="IPR005481">
    <property type="entry name" value="BC-like_N"/>
</dbReference>
<dbReference type="KEGG" id="naci:NUH88_04230"/>
<dbReference type="FunFam" id="3.30.1490.20:FF:000003">
    <property type="entry name" value="acetyl-CoA carboxylase isoform X1"/>
    <property type="match status" value="1"/>
</dbReference>
<dbReference type="GO" id="GO:0005524">
    <property type="term" value="F:ATP binding"/>
    <property type="evidence" value="ECO:0007669"/>
    <property type="project" value="UniProtKB-UniRule"/>
</dbReference>
<gene>
    <name evidence="11" type="ORF">NUH88_04230</name>
</gene>
<evidence type="ECO:0000259" key="9">
    <source>
        <dbReference type="PROSITE" id="PS50975"/>
    </source>
</evidence>
<feature type="domain" description="Biotin carboxylation" evidence="10">
    <location>
        <begin position="6"/>
        <end position="452"/>
    </location>
</feature>
<evidence type="ECO:0000259" key="8">
    <source>
        <dbReference type="PROSITE" id="PS50968"/>
    </source>
</evidence>
<protein>
    <submittedName>
        <fullName evidence="11">Acetyl-CoA carboxylase biotin carboxylase subunit</fullName>
        <ecNumber evidence="11">6.4.1.2</ecNumber>
    </submittedName>
</protein>
<dbReference type="SUPFAM" id="SSF51230">
    <property type="entry name" value="Single hybrid motif"/>
    <property type="match status" value="1"/>
</dbReference>
<dbReference type="AlphaFoldDB" id="A0A9J7AZM8"/>
<dbReference type="EC" id="6.4.1.2" evidence="11"/>
<dbReference type="InterPro" id="IPR011053">
    <property type="entry name" value="Single_hybrid_motif"/>
</dbReference>
<keyword evidence="6" id="KW-0092">Biotin</keyword>
<dbReference type="SUPFAM" id="SSF52440">
    <property type="entry name" value="PreATP-grasp domain"/>
    <property type="match status" value="1"/>
</dbReference>
<dbReference type="SMART" id="SM00878">
    <property type="entry name" value="Biotin_carb_C"/>
    <property type="match status" value="1"/>
</dbReference>
<dbReference type="PROSITE" id="PS00866">
    <property type="entry name" value="CPSASE_1"/>
    <property type="match status" value="1"/>
</dbReference>
<proteinExistence type="predicted"/>
<dbReference type="PROSITE" id="PS50979">
    <property type="entry name" value="BC"/>
    <property type="match status" value="1"/>
</dbReference>
<dbReference type="Proteomes" id="UP001060336">
    <property type="component" value="Chromosome"/>
</dbReference>
<dbReference type="Pfam" id="PF02785">
    <property type="entry name" value="Biotin_carb_C"/>
    <property type="match status" value="1"/>
</dbReference>
<dbReference type="GO" id="GO:0046872">
    <property type="term" value="F:metal ion binding"/>
    <property type="evidence" value="ECO:0007669"/>
    <property type="project" value="InterPro"/>
</dbReference>
<dbReference type="Pfam" id="PF02786">
    <property type="entry name" value="CPSase_L_D2"/>
    <property type="match status" value="1"/>
</dbReference>
<keyword evidence="2 11" id="KW-0436">Ligase</keyword>
<dbReference type="InterPro" id="IPR005482">
    <property type="entry name" value="Biotin_COase_C"/>
</dbReference>
<dbReference type="PROSITE" id="PS00867">
    <property type="entry name" value="CPSASE_2"/>
    <property type="match status" value="1"/>
</dbReference>
<name>A0A9J7AZM8_9PROT</name>
<comment type="cofactor">
    <cofactor evidence="1">
        <name>biotin</name>
        <dbReference type="ChEBI" id="CHEBI:57586"/>
    </cofactor>
</comment>
<dbReference type="InterPro" id="IPR016185">
    <property type="entry name" value="PreATP-grasp_dom_sf"/>
</dbReference>
<evidence type="ECO:0000313" key="12">
    <source>
        <dbReference type="Proteomes" id="UP001060336"/>
    </source>
</evidence>
<evidence type="ECO:0000256" key="2">
    <source>
        <dbReference type="ARBA" id="ARBA00022598"/>
    </source>
</evidence>
<dbReference type="Pfam" id="PF00289">
    <property type="entry name" value="Biotin_carb_N"/>
    <property type="match status" value="1"/>
</dbReference>
<dbReference type="InterPro" id="IPR011764">
    <property type="entry name" value="Biotin_carboxylation_dom"/>
</dbReference>
<evidence type="ECO:0000313" key="11">
    <source>
        <dbReference type="EMBL" id="UUX50901.1"/>
    </source>
</evidence>
<dbReference type="Gene3D" id="3.30.700.40">
    <property type="match status" value="1"/>
</dbReference>
<dbReference type="FunFam" id="3.30.470.20:FF:000028">
    <property type="entry name" value="Methylcrotonoyl-CoA carboxylase subunit alpha, mitochondrial"/>
    <property type="match status" value="1"/>
</dbReference>
<keyword evidence="12" id="KW-1185">Reference proteome</keyword>
<dbReference type="NCBIfam" id="NF006367">
    <property type="entry name" value="PRK08591.1"/>
    <property type="match status" value="1"/>
</dbReference>
<dbReference type="FunFam" id="3.40.50.20:FF:000010">
    <property type="entry name" value="Propionyl-CoA carboxylase subunit alpha"/>
    <property type="match status" value="1"/>
</dbReference>
<evidence type="ECO:0000256" key="6">
    <source>
        <dbReference type="ARBA" id="ARBA00023267"/>
    </source>
</evidence>
<dbReference type="CDD" id="cd06850">
    <property type="entry name" value="biotinyl_domain"/>
    <property type="match status" value="1"/>
</dbReference>
<reference evidence="11" key="1">
    <citation type="submission" date="2022-08" db="EMBL/GenBank/DDBJ databases">
        <title>Nisaea acidiphila sp. nov., isolated from a marine algal debris and emended description of the genus Nisaea Urios et al. 2008.</title>
        <authorList>
            <person name="Kwon K."/>
        </authorList>
    </citation>
    <scope>NUCLEOTIDE SEQUENCE</scope>
    <source>
        <strain evidence="11">MEBiC11861</strain>
    </source>
</reference>
<sequence length="672" mass="71736">MSGIRTIRTLLIANRGEIACRIARTAKAMGIRTVAVYSEADASAQHVAAVDAAYPIGPAEAAKSYLDIPRLIETARFAGADAIHPGYGFLSENAGFAKACAEAGIVFVGPDVPAIEAMGSKAAAKEIMARAAVPLVPGYHGGEQDIGILKKEALAIGFPVLLKASAGGGGKGMRVVESEPDLEAEIAAAKREAKAAFGDDRMLIEKYLTRPRHVEVQVFADRHGNVVHLFERDCSVQRRHQKVVEEAPAPGLAEEIRSAMAEAAVNAAKAIDYVGAGTVEFIMDEDGSFYFMEMNTRLQVEHPVTEMITGQDLVAWQLRVAEGHVLPLSQGEIRPNGHAVEVRIYAEDPARDFLPQTGHLTRLAFPAEEDGIRVDSGVVEGDAVTVHYDPMIAKLIAHGRDRTEALRKLSRALEETRIAGLANNVAYLKRIVDHPAFAAGELDTRFIERHGADLAAPPRDEERLHRIAAAAAMEAQRVAAAEMARHSRDPFSPWALAHGWRLNDSPLHRITLLRDGEEIERAYRIVAAGYLFENDGDAALVTILPSAQGGYAVRIDGVTFEGELRAGGDGVTLFSGGAAHRYHLKSALASGADAGEDSGHVTAPMPGKLIAVQVAAGAEVSKGDPLMLLEAMKMEHVIRAPEDGVVAALHFAAGDQVEEGADLLLFEKAGGG</sequence>
<dbReference type="InterPro" id="IPR050856">
    <property type="entry name" value="Biotin_carboxylase_complex"/>
</dbReference>
<accession>A0A9J7AZM8</accession>
<dbReference type="PROSITE" id="PS00188">
    <property type="entry name" value="BIOTIN"/>
    <property type="match status" value="1"/>
</dbReference>
<dbReference type="InterPro" id="IPR011761">
    <property type="entry name" value="ATP-grasp"/>
</dbReference>
<dbReference type="PANTHER" id="PTHR18866">
    <property type="entry name" value="CARBOXYLASE:PYRUVATE/ACETYL-COA/PROPIONYL-COA CARBOXYLASE"/>
    <property type="match status" value="1"/>
</dbReference>
<dbReference type="SUPFAM" id="SSF51246">
    <property type="entry name" value="Rudiment single hybrid motif"/>
    <property type="match status" value="1"/>
</dbReference>
<evidence type="ECO:0000256" key="3">
    <source>
        <dbReference type="ARBA" id="ARBA00022741"/>
    </source>
</evidence>
<evidence type="ECO:0000259" key="10">
    <source>
        <dbReference type="PROSITE" id="PS50979"/>
    </source>
</evidence>
<evidence type="ECO:0000256" key="7">
    <source>
        <dbReference type="PROSITE-ProRule" id="PRU00409"/>
    </source>
</evidence>
<dbReference type="InterPro" id="IPR001882">
    <property type="entry name" value="Biotin_BS"/>
</dbReference>
<feature type="domain" description="Lipoyl-binding" evidence="8">
    <location>
        <begin position="591"/>
        <end position="667"/>
    </location>
</feature>
<evidence type="ECO:0000256" key="1">
    <source>
        <dbReference type="ARBA" id="ARBA00001953"/>
    </source>
</evidence>
<dbReference type="GO" id="GO:0003989">
    <property type="term" value="F:acetyl-CoA carboxylase activity"/>
    <property type="evidence" value="ECO:0007669"/>
    <property type="project" value="UniProtKB-EC"/>
</dbReference>
<keyword evidence="5" id="KW-0809">Transit peptide</keyword>
<dbReference type="InterPro" id="IPR048429">
    <property type="entry name" value="MCC_alpha_BT"/>
</dbReference>
<evidence type="ECO:0000256" key="4">
    <source>
        <dbReference type="ARBA" id="ARBA00022840"/>
    </source>
</evidence>
<dbReference type="SMART" id="SM01209">
    <property type="entry name" value="GARS_A"/>
    <property type="match status" value="1"/>
</dbReference>
<keyword evidence="4 7" id="KW-0067">ATP-binding</keyword>
<dbReference type="EMBL" id="CP102480">
    <property type="protein sequence ID" value="UUX50901.1"/>
    <property type="molecule type" value="Genomic_DNA"/>
</dbReference>
<dbReference type="Gene3D" id="2.40.50.100">
    <property type="match status" value="1"/>
</dbReference>
<dbReference type="PROSITE" id="PS50968">
    <property type="entry name" value="BIOTINYL_LIPOYL"/>
    <property type="match status" value="1"/>
</dbReference>
<dbReference type="InterPro" id="IPR000089">
    <property type="entry name" value="Biotin_lipoyl"/>
</dbReference>
<dbReference type="PANTHER" id="PTHR18866:SF33">
    <property type="entry name" value="METHYLCROTONOYL-COA CARBOXYLASE SUBUNIT ALPHA, MITOCHONDRIAL-RELATED"/>
    <property type="match status" value="1"/>
</dbReference>
<feature type="domain" description="ATP-grasp" evidence="9">
    <location>
        <begin position="125"/>
        <end position="322"/>
    </location>
</feature>